<comment type="similarity">
    <text evidence="7 8">Belongs to the PINc/VapC protein family.</text>
</comment>
<evidence type="ECO:0000313" key="11">
    <source>
        <dbReference type="Proteomes" id="UP001149140"/>
    </source>
</evidence>
<keyword evidence="3 8" id="KW-0540">Nuclease</keyword>
<dbReference type="InterPro" id="IPR029060">
    <property type="entry name" value="PIN-like_dom_sf"/>
</dbReference>
<gene>
    <name evidence="8" type="primary">vapC</name>
    <name evidence="10" type="ORF">OM076_28015</name>
</gene>
<dbReference type="PANTHER" id="PTHR33653">
    <property type="entry name" value="RIBONUCLEASE VAPC2"/>
    <property type="match status" value="1"/>
</dbReference>
<name>A0A9X3MZM9_9ACTN</name>
<evidence type="ECO:0000256" key="6">
    <source>
        <dbReference type="ARBA" id="ARBA00022842"/>
    </source>
</evidence>
<dbReference type="HAMAP" id="MF_00265">
    <property type="entry name" value="VapC_Nob1"/>
    <property type="match status" value="1"/>
</dbReference>
<evidence type="ECO:0000256" key="2">
    <source>
        <dbReference type="ARBA" id="ARBA00022649"/>
    </source>
</evidence>
<evidence type="ECO:0000256" key="1">
    <source>
        <dbReference type="ARBA" id="ARBA00001946"/>
    </source>
</evidence>
<dbReference type="GO" id="GO:0016787">
    <property type="term" value="F:hydrolase activity"/>
    <property type="evidence" value="ECO:0007669"/>
    <property type="project" value="UniProtKB-KW"/>
</dbReference>
<feature type="binding site" evidence="8">
    <location>
        <position position="98"/>
    </location>
    <ligand>
        <name>Mg(2+)</name>
        <dbReference type="ChEBI" id="CHEBI:18420"/>
    </ligand>
</feature>
<evidence type="ECO:0000259" key="9">
    <source>
        <dbReference type="Pfam" id="PF01850"/>
    </source>
</evidence>
<keyword evidence="8" id="KW-0800">Toxin</keyword>
<keyword evidence="2 8" id="KW-1277">Toxin-antitoxin system</keyword>
<dbReference type="AlphaFoldDB" id="A0A9X3MZM9"/>
<dbReference type="InterPro" id="IPR050556">
    <property type="entry name" value="Type_II_TA_system_RNase"/>
</dbReference>
<evidence type="ECO:0000256" key="5">
    <source>
        <dbReference type="ARBA" id="ARBA00022801"/>
    </source>
</evidence>
<dbReference type="Gene3D" id="3.40.50.1010">
    <property type="entry name" value="5'-nuclease"/>
    <property type="match status" value="1"/>
</dbReference>
<evidence type="ECO:0000256" key="8">
    <source>
        <dbReference type="HAMAP-Rule" id="MF_00265"/>
    </source>
</evidence>
<evidence type="ECO:0000256" key="3">
    <source>
        <dbReference type="ARBA" id="ARBA00022722"/>
    </source>
</evidence>
<dbReference type="EC" id="3.1.-.-" evidence="8"/>
<dbReference type="RefSeq" id="WP_270043402.1">
    <property type="nucleotide sequence ID" value="NZ_JAPDOD010000031.1"/>
</dbReference>
<keyword evidence="5 8" id="KW-0378">Hydrolase</keyword>
<dbReference type="SUPFAM" id="SSF88723">
    <property type="entry name" value="PIN domain-like"/>
    <property type="match status" value="1"/>
</dbReference>
<dbReference type="PANTHER" id="PTHR33653:SF1">
    <property type="entry name" value="RIBONUCLEASE VAPC2"/>
    <property type="match status" value="1"/>
</dbReference>
<keyword evidence="4 8" id="KW-0479">Metal-binding</keyword>
<evidence type="ECO:0000313" key="10">
    <source>
        <dbReference type="EMBL" id="MDA0164152.1"/>
    </source>
</evidence>
<evidence type="ECO:0000256" key="7">
    <source>
        <dbReference type="ARBA" id="ARBA00038093"/>
    </source>
</evidence>
<dbReference type="InterPro" id="IPR022907">
    <property type="entry name" value="VapC_family"/>
</dbReference>
<comment type="cofactor">
    <cofactor evidence="1 8">
        <name>Mg(2+)</name>
        <dbReference type="ChEBI" id="CHEBI:18420"/>
    </cofactor>
</comment>
<keyword evidence="11" id="KW-1185">Reference proteome</keyword>
<feature type="domain" description="PIN" evidence="9">
    <location>
        <begin position="5"/>
        <end position="123"/>
    </location>
</feature>
<feature type="binding site" evidence="8">
    <location>
        <position position="7"/>
    </location>
    <ligand>
        <name>Mg(2+)</name>
        <dbReference type="ChEBI" id="CHEBI:18420"/>
    </ligand>
</feature>
<keyword evidence="6 8" id="KW-0460">Magnesium</keyword>
<dbReference type="Pfam" id="PF01850">
    <property type="entry name" value="PIN"/>
    <property type="match status" value="1"/>
</dbReference>
<organism evidence="10 11">
    <name type="scientific">Solirubrobacter ginsenosidimutans</name>
    <dbReference type="NCBI Taxonomy" id="490573"/>
    <lineage>
        <taxon>Bacteria</taxon>
        <taxon>Bacillati</taxon>
        <taxon>Actinomycetota</taxon>
        <taxon>Thermoleophilia</taxon>
        <taxon>Solirubrobacterales</taxon>
        <taxon>Solirubrobacteraceae</taxon>
        <taxon>Solirubrobacter</taxon>
    </lineage>
</organism>
<comment type="caution">
    <text evidence="10">The sequence shown here is derived from an EMBL/GenBank/DDBJ whole genome shotgun (WGS) entry which is preliminary data.</text>
</comment>
<dbReference type="InterPro" id="IPR002716">
    <property type="entry name" value="PIN_dom"/>
</dbReference>
<proteinExistence type="inferred from homology"/>
<reference evidence="10" key="1">
    <citation type="submission" date="2022-10" db="EMBL/GenBank/DDBJ databases">
        <title>The WGS of Solirubrobacter ginsenosidimutans DSM 21036.</title>
        <authorList>
            <person name="Jiang Z."/>
        </authorList>
    </citation>
    <scope>NUCLEOTIDE SEQUENCE</scope>
    <source>
        <strain evidence="10">DSM 21036</strain>
    </source>
</reference>
<dbReference type="GO" id="GO:0004540">
    <property type="term" value="F:RNA nuclease activity"/>
    <property type="evidence" value="ECO:0007669"/>
    <property type="project" value="InterPro"/>
</dbReference>
<evidence type="ECO:0000256" key="4">
    <source>
        <dbReference type="ARBA" id="ARBA00022723"/>
    </source>
</evidence>
<dbReference type="EMBL" id="JAPDOD010000031">
    <property type="protein sequence ID" value="MDA0164152.1"/>
    <property type="molecule type" value="Genomic_DNA"/>
</dbReference>
<comment type="function">
    <text evidence="8">Toxic component of a toxin-antitoxin (TA) system. An RNase.</text>
</comment>
<protein>
    <recommendedName>
        <fullName evidence="8">Ribonuclease VapC</fullName>
        <shortName evidence="8">RNase VapC</shortName>
        <ecNumber evidence="8">3.1.-.-</ecNumber>
    </recommendedName>
    <alternativeName>
        <fullName evidence="8">Toxin VapC</fullName>
    </alternativeName>
</protein>
<sequence>MERLIVDTGVLVAIERGRRIDTTLLSDDADIAIAAITASELMAGVKLADAQRRPARSATVDAILATFDVIAFDIDIARHHAALLAHARRAGRPRGAHDLQIAATARATGRVLITTDAHAFDDLPAVDHRVIPPR</sequence>
<dbReference type="GO" id="GO:0090729">
    <property type="term" value="F:toxin activity"/>
    <property type="evidence" value="ECO:0007669"/>
    <property type="project" value="UniProtKB-KW"/>
</dbReference>
<dbReference type="Proteomes" id="UP001149140">
    <property type="component" value="Unassembled WGS sequence"/>
</dbReference>
<accession>A0A9X3MZM9</accession>
<dbReference type="GO" id="GO:0000287">
    <property type="term" value="F:magnesium ion binding"/>
    <property type="evidence" value="ECO:0007669"/>
    <property type="project" value="UniProtKB-UniRule"/>
</dbReference>